<evidence type="ECO:0000256" key="1">
    <source>
        <dbReference type="SAM" id="MobiDB-lite"/>
    </source>
</evidence>
<evidence type="ECO:0000313" key="4">
    <source>
        <dbReference type="Proteomes" id="UP001472866"/>
    </source>
</evidence>
<evidence type="ECO:0000313" key="3">
    <source>
        <dbReference type="EMBL" id="WZN63067.1"/>
    </source>
</evidence>
<dbReference type="CDD" id="cd06850">
    <property type="entry name" value="biotinyl_domain"/>
    <property type="match status" value="1"/>
</dbReference>
<feature type="compositionally biased region" description="Basic residues" evidence="1">
    <location>
        <begin position="34"/>
        <end position="47"/>
    </location>
</feature>
<dbReference type="InterPro" id="IPR000089">
    <property type="entry name" value="Biotin_lipoyl"/>
</dbReference>
<organism evidence="3 4">
    <name type="scientific">Chloropicon roscoffensis</name>
    <dbReference type="NCBI Taxonomy" id="1461544"/>
    <lineage>
        <taxon>Eukaryota</taxon>
        <taxon>Viridiplantae</taxon>
        <taxon>Chlorophyta</taxon>
        <taxon>Chloropicophyceae</taxon>
        <taxon>Chloropicales</taxon>
        <taxon>Chloropicaceae</taxon>
        <taxon>Chloropicon</taxon>
    </lineage>
</organism>
<dbReference type="Proteomes" id="UP001472866">
    <property type="component" value="Chromosome 07"/>
</dbReference>
<dbReference type="InterPro" id="IPR011053">
    <property type="entry name" value="Single_hybrid_motif"/>
</dbReference>
<reference evidence="3 4" key="1">
    <citation type="submission" date="2024-03" db="EMBL/GenBank/DDBJ databases">
        <title>Complete genome sequence of the green alga Chloropicon roscoffensis RCC1871.</title>
        <authorList>
            <person name="Lemieux C."/>
            <person name="Pombert J.-F."/>
            <person name="Otis C."/>
            <person name="Turmel M."/>
        </authorList>
    </citation>
    <scope>NUCLEOTIDE SEQUENCE [LARGE SCALE GENOMIC DNA]</scope>
    <source>
        <strain evidence="3 4">RCC1871</strain>
    </source>
</reference>
<accession>A0AAX4P9K1</accession>
<dbReference type="Pfam" id="PF00364">
    <property type="entry name" value="Biotin_lipoyl"/>
    <property type="match status" value="1"/>
</dbReference>
<proteinExistence type="predicted"/>
<evidence type="ECO:0000259" key="2">
    <source>
        <dbReference type="Pfam" id="PF00364"/>
    </source>
</evidence>
<dbReference type="PANTHER" id="PTHR47597:SF1">
    <property type="entry name" value="IS A MEMBER OF THE PF|00364 BIOTIN-REQUIRING ENZYMES FAMILY-RELATED"/>
    <property type="match status" value="1"/>
</dbReference>
<dbReference type="PANTHER" id="PTHR47597">
    <property type="entry name" value="IS A MEMBER OF THE PF|00364 BIOTIN-REQUIRING ENZYMES FAMILY-RELATED"/>
    <property type="match status" value="1"/>
</dbReference>
<dbReference type="EMBL" id="CP151507">
    <property type="protein sequence ID" value="WZN63067.1"/>
    <property type="molecule type" value="Genomic_DNA"/>
</dbReference>
<dbReference type="SUPFAM" id="SSF51230">
    <property type="entry name" value="Single hybrid motif"/>
    <property type="match status" value="1"/>
</dbReference>
<feature type="domain" description="Lipoyl-binding" evidence="2">
    <location>
        <begin position="180"/>
        <end position="236"/>
    </location>
</feature>
<sequence length="252" mass="26817">MYCVRPRVVNPSARAKGVRRQGGRLGLGSTTTGKPRHLTHAQAKVKPKAPQGELEFTSHDLSREDAHGEEEPKIKVNVDVSKVKSFLMNVVETTEIAELDLQMGDMELYVLRKMASSAAAAPPAPAPAAPAPAAAAAAPVAMSSLEEASEPSVDETIVCLQSETVGTFRRGRYAKGKKIGSKPCVEVGTQVKKGQTVAFVEQMGTYAPVLANQAGEVHEFLVQEGDPVGFGQDLVSLYPFFGGHIIGESKHV</sequence>
<name>A0AAX4P9K1_9CHLO</name>
<dbReference type="Gene3D" id="2.40.50.100">
    <property type="match status" value="1"/>
</dbReference>
<keyword evidence="4" id="KW-1185">Reference proteome</keyword>
<dbReference type="InterPro" id="IPR053217">
    <property type="entry name" value="ACC_Biotin_Carrier"/>
</dbReference>
<feature type="region of interest" description="Disordered" evidence="1">
    <location>
        <begin position="13"/>
        <end position="53"/>
    </location>
</feature>
<dbReference type="AlphaFoldDB" id="A0AAX4P9K1"/>
<protein>
    <submittedName>
        <fullName evidence="3">Biotin carboxyl carrier protein</fullName>
    </submittedName>
</protein>
<gene>
    <name evidence="3" type="ORF">HKI87_07g46120</name>
</gene>